<dbReference type="PANTHER" id="PTHR31672:SF13">
    <property type="entry name" value="F-BOX PROTEIN CPR30-LIKE"/>
    <property type="match status" value="1"/>
</dbReference>
<dbReference type="SUPFAM" id="SSF81383">
    <property type="entry name" value="F-box domain"/>
    <property type="match status" value="1"/>
</dbReference>
<dbReference type="InterPro" id="IPR006527">
    <property type="entry name" value="F-box-assoc_dom_typ1"/>
</dbReference>
<gene>
    <name evidence="4" type="primary">LOC102660222</name>
    <name evidence="3" type="ORF">GLYMA_03G116000</name>
</gene>
<reference evidence="4" key="2">
    <citation type="submission" date="2018-02" db="UniProtKB">
        <authorList>
            <consortium name="EnsemblPlants"/>
        </authorList>
    </citation>
    <scope>IDENTIFICATION</scope>
    <source>
        <strain evidence="4">Williams 82</strain>
    </source>
</reference>
<dbReference type="AlphaFoldDB" id="K7KEG8"/>
<keyword evidence="5" id="KW-1185">Reference proteome</keyword>
<evidence type="ECO:0000259" key="2">
    <source>
        <dbReference type="SMART" id="SM00256"/>
    </source>
</evidence>
<evidence type="ECO:0000313" key="3">
    <source>
        <dbReference type="EMBL" id="KRH66585.1"/>
    </source>
</evidence>
<feature type="transmembrane region" description="Helical" evidence="1">
    <location>
        <begin position="7"/>
        <end position="26"/>
    </location>
</feature>
<evidence type="ECO:0000313" key="4">
    <source>
        <dbReference type="EnsemblPlants" id="KRH66585"/>
    </source>
</evidence>
<dbReference type="ExpressionAtlas" id="K7KEG8">
    <property type="expression patterns" value="baseline and differential"/>
</dbReference>
<dbReference type="EMBL" id="CM000836">
    <property type="protein sequence ID" value="KRH66585.1"/>
    <property type="molecule type" value="Genomic_DNA"/>
</dbReference>
<organism evidence="4">
    <name type="scientific">Glycine max</name>
    <name type="common">Soybean</name>
    <name type="synonym">Glycine hispida</name>
    <dbReference type="NCBI Taxonomy" id="3847"/>
    <lineage>
        <taxon>Eukaryota</taxon>
        <taxon>Viridiplantae</taxon>
        <taxon>Streptophyta</taxon>
        <taxon>Embryophyta</taxon>
        <taxon>Tracheophyta</taxon>
        <taxon>Spermatophyta</taxon>
        <taxon>Magnoliopsida</taxon>
        <taxon>eudicotyledons</taxon>
        <taxon>Gunneridae</taxon>
        <taxon>Pentapetalae</taxon>
        <taxon>rosids</taxon>
        <taxon>fabids</taxon>
        <taxon>Fabales</taxon>
        <taxon>Fabaceae</taxon>
        <taxon>Papilionoideae</taxon>
        <taxon>50 kb inversion clade</taxon>
        <taxon>NPAAA clade</taxon>
        <taxon>indigoferoid/millettioid clade</taxon>
        <taxon>Phaseoleae</taxon>
        <taxon>Glycine</taxon>
        <taxon>Glycine subgen. Soja</taxon>
    </lineage>
</organism>
<dbReference type="InterPro" id="IPR001810">
    <property type="entry name" value="F-box_dom"/>
</dbReference>
<dbReference type="InterPro" id="IPR050796">
    <property type="entry name" value="SCF_F-box_component"/>
</dbReference>
<dbReference type="RefSeq" id="XP_006576740.1">
    <property type="nucleotide sequence ID" value="XM_006576677.3"/>
</dbReference>
<dbReference type="CDD" id="cd22157">
    <property type="entry name" value="F-box_AtFBW1-like"/>
    <property type="match status" value="1"/>
</dbReference>
<dbReference type="PaxDb" id="3847-GLYMA03G26910.2"/>
<dbReference type="Pfam" id="PF00646">
    <property type="entry name" value="F-box"/>
    <property type="match status" value="1"/>
</dbReference>
<dbReference type="GeneID" id="102660222"/>
<proteinExistence type="predicted"/>
<dbReference type="KEGG" id="gmx:102660222"/>
<reference evidence="3" key="3">
    <citation type="submission" date="2018-07" db="EMBL/GenBank/DDBJ databases">
        <title>WGS assembly of Glycine max.</title>
        <authorList>
            <person name="Schmutz J."/>
            <person name="Cannon S."/>
            <person name="Schlueter J."/>
            <person name="Ma J."/>
            <person name="Mitros T."/>
            <person name="Nelson W."/>
            <person name="Hyten D."/>
            <person name="Song Q."/>
            <person name="Thelen J."/>
            <person name="Cheng J."/>
            <person name="Xu D."/>
            <person name="Hellsten U."/>
            <person name="May G."/>
            <person name="Yu Y."/>
            <person name="Sakurai T."/>
            <person name="Umezawa T."/>
            <person name="Bhattacharyya M."/>
            <person name="Sandhu D."/>
            <person name="Valliyodan B."/>
            <person name="Lindquist E."/>
            <person name="Peto M."/>
            <person name="Grant D."/>
            <person name="Shu S."/>
            <person name="Goodstein D."/>
            <person name="Barry K."/>
            <person name="Futrell-Griggs M."/>
            <person name="Abernathy B."/>
            <person name="Du J."/>
            <person name="Tian Z."/>
            <person name="Zhu L."/>
            <person name="Gill N."/>
            <person name="Joshi T."/>
            <person name="Libault M."/>
            <person name="Sethuraman A."/>
            <person name="Zhang X."/>
            <person name="Shinozaki K."/>
            <person name="Nguyen H."/>
            <person name="Wing R."/>
            <person name="Cregan P."/>
            <person name="Specht J."/>
            <person name="Grimwood J."/>
            <person name="Rokhsar D."/>
            <person name="Stacey G."/>
            <person name="Shoemaker R."/>
            <person name="Jackson S."/>
        </authorList>
    </citation>
    <scope>NUCLEOTIDE SEQUENCE</scope>
    <source>
        <tissue evidence="3">Callus</tissue>
    </source>
</reference>
<evidence type="ECO:0000256" key="1">
    <source>
        <dbReference type="SAM" id="Phobius"/>
    </source>
</evidence>
<dbReference type="PANTHER" id="PTHR31672">
    <property type="entry name" value="BNACNNG10540D PROTEIN"/>
    <property type="match status" value="1"/>
</dbReference>
<sequence>MIRNATLAATIFPGELIGAILLWLPVRSVLRFKCVCKSWLSVISDPHFAKSHFELAIAPTHRVLKLLNNFQVNSIDVDNDDDSADILFNTPLLPPPHAAPKYVYIAGSCRGFILLELVSDLNSIHLVVWNPSTGLVKRIHHVNHLNLFDIDSHLCGIGYDSSTDDYVVVTMACQRPGRVVNCLSLRTNSWSFTEKKQLTAAYDDNEVGHVTREFLNGAFHWLEYCKGLGCQIIVAFDVREKELSEVPRPRDLPVESEDNFIYDLITMGECLCLCFVRCQNRTRVYEMWTMKEYKVQASWTRSFVFSTSYYSYLCSISPICFTKNEEILGLKENKLVRINGKGEVFEHRPRDNFAGRPCLHVIYTGSLLSLPRTTLKN</sequence>
<dbReference type="eggNOG" id="ENOG502QS4I">
    <property type="taxonomic scope" value="Eukaryota"/>
</dbReference>
<dbReference type="SMART" id="SM00256">
    <property type="entry name" value="FBOX"/>
    <property type="match status" value="1"/>
</dbReference>
<feature type="domain" description="F-box" evidence="2">
    <location>
        <begin position="12"/>
        <end position="51"/>
    </location>
</feature>
<protein>
    <recommendedName>
        <fullName evidence="2">F-box domain-containing protein</fullName>
    </recommendedName>
</protein>
<dbReference type="NCBIfam" id="TIGR01640">
    <property type="entry name" value="F_box_assoc_1"/>
    <property type="match status" value="1"/>
</dbReference>
<reference evidence="3 4" key="1">
    <citation type="journal article" date="2010" name="Nature">
        <title>Genome sequence of the palaeopolyploid soybean.</title>
        <authorList>
            <person name="Schmutz J."/>
            <person name="Cannon S.B."/>
            <person name="Schlueter J."/>
            <person name="Ma J."/>
            <person name="Mitros T."/>
            <person name="Nelson W."/>
            <person name="Hyten D.L."/>
            <person name="Song Q."/>
            <person name="Thelen J.J."/>
            <person name="Cheng J."/>
            <person name="Xu D."/>
            <person name="Hellsten U."/>
            <person name="May G.D."/>
            <person name="Yu Y."/>
            <person name="Sakurai T."/>
            <person name="Umezawa T."/>
            <person name="Bhattacharyya M.K."/>
            <person name="Sandhu D."/>
            <person name="Valliyodan B."/>
            <person name="Lindquist E."/>
            <person name="Peto M."/>
            <person name="Grant D."/>
            <person name="Shu S."/>
            <person name="Goodstein D."/>
            <person name="Barry K."/>
            <person name="Futrell-Griggs M."/>
            <person name="Abernathy B."/>
            <person name="Du J."/>
            <person name="Tian Z."/>
            <person name="Zhu L."/>
            <person name="Gill N."/>
            <person name="Joshi T."/>
            <person name="Libault M."/>
            <person name="Sethuraman A."/>
            <person name="Zhang X.-C."/>
            <person name="Shinozaki K."/>
            <person name="Nguyen H.T."/>
            <person name="Wing R.A."/>
            <person name="Cregan P."/>
            <person name="Specht J."/>
            <person name="Grimwood J."/>
            <person name="Rokhsar D."/>
            <person name="Stacey G."/>
            <person name="Shoemaker R.C."/>
            <person name="Jackson S.A."/>
        </authorList>
    </citation>
    <scope>NUCLEOTIDE SEQUENCE [LARGE SCALE GENOMIC DNA]</scope>
    <source>
        <strain evidence="4">cv. Williams 82</strain>
        <tissue evidence="3">Callus</tissue>
    </source>
</reference>
<dbReference type="HOGENOM" id="CLU_027176_3_0_1"/>
<dbReference type="EnsemblPlants" id="KRH66585">
    <property type="protein sequence ID" value="KRH66585"/>
    <property type="gene ID" value="GLYMA_03G116000"/>
</dbReference>
<keyword evidence="1" id="KW-0472">Membrane</keyword>
<name>K7KEG8_SOYBN</name>
<dbReference type="Pfam" id="PF07734">
    <property type="entry name" value="FBA_1"/>
    <property type="match status" value="1"/>
</dbReference>
<accession>K7KEG8</accession>
<keyword evidence="1" id="KW-0812">Transmembrane</keyword>
<dbReference type="InterPro" id="IPR017451">
    <property type="entry name" value="F-box-assoc_interact_dom"/>
</dbReference>
<dbReference type="OMA" id="CSISPIC"/>
<dbReference type="Gene3D" id="1.20.1280.50">
    <property type="match status" value="1"/>
</dbReference>
<evidence type="ECO:0000313" key="5">
    <source>
        <dbReference type="Proteomes" id="UP000008827"/>
    </source>
</evidence>
<dbReference type="OrthoDB" id="591557at2759"/>
<dbReference type="Proteomes" id="UP000008827">
    <property type="component" value="Chromosome 3"/>
</dbReference>
<dbReference type="InterPro" id="IPR036047">
    <property type="entry name" value="F-box-like_dom_sf"/>
</dbReference>
<dbReference type="Gramene" id="KRH66585">
    <property type="protein sequence ID" value="KRH66585"/>
    <property type="gene ID" value="GLYMA_03G116000"/>
</dbReference>
<keyword evidence="1" id="KW-1133">Transmembrane helix</keyword>